<gene>
    <name evidence="1" type="ORF">AN2V17_42190</name>
</gene>
<keyword evidence="2" id="KW-1185">Reference proteome</keyword>
<reference evidence="1" key="1">
    <citation type="submission" date="2023-09" db="EMBL/GenBank/DDBJ databases">
        <title>Vallitalea sediminicola and Vallitalea maricola sp. nov., anaerobic bacteria isolated from marine sediment.</title>
        <authorList>
            <person name="Hirano S."/>
            <person name="Maeda A."/>
            <person name="Terahara T."/>
            <person name="Mori K."/>
            <person name="Hamada M."/>
            <person name="Matsumoto R."/>
            <person name="Kobayashi T."/>
        </authorList>
    </citation>
    <scope>NUCLEOTIDE SEQUENCE</scope>
    <source>
        <strain evidence="1">AN17-2</strain>
    </source>
</reference>
<dbReference type="Proteomes" id="UP001374599">
    <property type="component" value="Unassembled WGS sequence"/>
</dbReference>
<protein>
    <submittedName>
        <fullName evidence="1">ATP-binding protein</fullName>
    </submittedName>
</protein>
<organism evidence="1 2">
    <name type="scientific">Vallitalea maricola</name>
    <dbReference type="NCBI Taxonomy" id="3074433"/>
    <lineage>
        <taxon>Bacteria</taxon>
        <taxon>Bacillati</taxon>
        <taxon>Bacillota</taxon>
        <taxon>Clostridia</taxon>
        <taxon>Lachnospirales</taxon>
        <taxon>Vallitaleaceae</taxon>
        <taxon>Vallitalea</taxon>
    </lineage>
</organism>
<keyword evidence="1" id="KW-0067">ATP-binding</keyword>
<name>A0ACB5UPR7_9FIRM</name>
<evidence type="ECO:0000313" key="2">
    <source>
        <dbReference type="Proteomes" id="UP001374599"/>
    </source>
</evidence>
<accession>A0ACB5UPR7</accession>
<comment type="caution">
    <text evidence="1">The sequence shown here is derived from an EMBL/GenBank/DDBJ whole genome shotgun (WGS) entry which is preliminary data.</text>
</comment>
<evidence type="ECO:0000313" key="1">
    <source>
        <dbReference type="EMBL" id="GMQ64977.1"/>
    </source>
</evidence>
<proteinExistence type="predicted"/>
<sequence length="186" mass="21091">MKELSMHILDIAQNSIRADANIITILVKELIKDNIFEFSIKDNGAGIDEEILKDIRNPFTTSRTMRRVGLGIPLLDNTCNICNGRLEIDSSIKQGTYIKASMEYNHIDRPPIGDMIATIATLISSNGDIDIQYKHYYNEKSFDISTKELKEVLGDEVPLTNLDVIKWLKEFLKENINELKSDGDKS</sequence>
<keyword evidence="1" id="KW-0547">Nucleotide-binding</keyword>
<dbReference type="EMBL" id="BTPU01000092">
    <property type="protein sequence ID" value="GMQ64977.1"/>
    <property type="molecule type" value="Genomic_DNA"/>
</dbReference>